<name>A0AA88D000_FICCA</name>
<proteinExistence type="predicted"/>
<sequence>MSLAGERRKVVLYFCVVALLIVPMSEIWVCREYHCKAAAARLFPGEDGATWKVKQIDGGDDDDHQHHKKSSEEEFFQRFYNNNGRDLNFNLTEKGFEETKRRVPSCPDPLHN</sequence>
<keyword evidence="1" id="KW-0812">Transmembrane</keyword>
<comment type="caution">
    <text evidence="2">The sequence shown here is derived from an EMBL/GenBank/DDBJ whole genome shotgun (WGS) entry which is preliminary data.</text>
</comment>
<keyword evidence="1" id="KW-1133">Transmembrane helix</keyword>
<evidence type="ECO:0000256" key="1">
    <source>
        <dbReference type="SAM" id="Phobius"/>
    </source>
</evidence>
<keyword evidence="3" id="KW-1185">Reference proteome</keyword>
<dbReference type="PANTHER" id="PTHR37184">
    <property type="entry name" value="CLAVATA3/ESR (CLE)-RELATED PROTEIN 27"/>
    <property type="match status" value="1"/>
</dbReference>
<dbReference type="Gramene" id="FCD_00018772-RA">
    <property type="protein sequence ID" value="FCD_00018772-RA:cds"/>
    <property type="gene ID" value="FCD_00018772"/>
</dbReference>
<accession>A0AA88D000</accession>
<gene>
    <name evidence="2" type="ORF">TIFTF001_007801</name>
</gene>
<evidence type="ECO:0000313" key="2">
    <source>
        <dbReference type="EMBL" id="GMN38560.1"/>
    </source>
</evidence>
<dbReference type="EMBL" id="BTGU01000008">
    <property type="protein sequence ID" value="GMN38560.1"/>
    <property type="molecule type" value="Genomic_DNA"/>
</dbReference>
<dbReference type="InterPro" id="IPR040274">
    <property type="entry name" value="CLE27/CLE43"/>
</dbReference>
<dbReference type="AlphaFoldDB" id="A0AA88D000"/>
<keyword evidence="1" id="KW-0472">Membrane</keyword>
<dbReference type="PANTHER" id="PTHR37184:SF2">
    <property type="entry name" value="CLAVATA3_ESR (CLE)-RELATED PROTEIN 43"/>
    <property type="match status" value="1"/>
</dbReference>
<organism evidence="2 3">
    <name type="scientific">Ficus carica</name>
    <name type="common">Common fig</name>
    <dbReference type="NCBI Taxonomy" id="3494"/>
    <lineage>
        <taxon>Eukaryota</taxon>
        <taxon>Viridiplantae</taxon>
        <taxon>Streptophyta</taxon>
        <taxon>Embryophyta</taxon>
        <taxon>Tracheophyta</taxon>
        <taxon>Spermatophyta</taxon>
        <taxon>Magnoliopsida</taxon>
        <taxon>eudicotyledons</taxon>
        <taxon>Gunneridae</taxon>
        <taxon>Pentapetalae</taxon>
        <taxon>rosids</taxon>
        <taxon>fabids</taxon>
        <taxon>Rosales</taxon>
        <taxon>Moraceae</taxon>
        <taxon>Ficeae</taxon>
        <taxon>Ficus</taxon>
    </lineage>
</organism>
<evidence type="ECO:0000313" key="3">
    <source>
        <dbReference type="Proteomes" id="UP001187192"/>
    </source>
</evidence>
<feature type="transmembrane region" description="Helical" evidence="1">
    <location>
        <begin position="12"/>
        <end position="29"/>
    </location>
</feature>
<dbReference type="Proteomes" id="UP001187192">
    <property type="component" value="Unassembled WGS sequence"/>
</dbReference>
<protein>
    <submittedName>
        <fullName evidence="2">Uncharacterized protein</fullName>
    </submittedName>
</protein>
<reference evidence="2" key="1">
    <citation type="submission" date="2023-07" db="EMBL/GenBank/DDBJ databases">
        <title>draft genome sequence of fig (Ficus carica).</title>
        <authorList>
            <person name="Takahashi T."/>
            <person name="Nishimura K."/>
        </authorList>
    </citation>
    <scope>NUCLEOTIDE SEQUENCE</scope>
</reference>